<keyword evidence="1" id="KW-1133">Transmembrane helix</keyword>
<evidence type="ECO:0000313" key="3">
    <source>
        <dbReference type="Proteomes" id="UP000596049"/>
    </source>
</evidence>
<keyword evidence="3" id="KW-1185">Reference proteome</keyword>
<dbReference type="EMBL" id="CP067341">
    <property type="protein sequence ID" value="QQP15109.1"/>
    <property type="molecule type" value="Genomic_DNA"/>
</dbReference>
<accession>A0ABX7B3Z4</accession>
<protein>
    <submittedName>
        <fullName evidence="2">Uncharacterized protein</fullName>
    </submittedName>
</protein>
<sequence>MEEASMSFSREIQERINRFAKEQSQNYLQDAEMTYMEKLRKKSGQTKRKIDKQLSKFKGRSNQGREAQDDMILYMSDYMNDLMSQGLTEQEAFNKASEEMKFASNSEQSEDLNERFQQYYETRDPADYEAIGLFYGGFLFLGLGIGGLIGFLTGGGYEAFFDRGWIDTAIGAGIGIIIGIGLGQITNAIIALKKR</sequence>
<proteinExistence type="predicted"/>
<name>A0ABX7B3Z4_9BACI</name>
<feature type="transmembrane region" description="Helical" evidence="1">
    <location>
        <begin position="133"/>
        <end position="157"/>
    </location>
</feature>
<keyword evidence="1" id="KW-0812">Transmembrane</keyword>
<dbReference type="Proteomes" id="UP000596049">
    <property type="component" value="Chromosome"/>
</dbReference>
<evidence type="ECO:0000256" key="1">
    <source>
        <dbReference type="SAM" id="Phobius"/>
    </source>
</evidence>
<organism evidence="2 3">
    <name type="scientific">Lysinibacillus agricola</name>
    <dbReference type="NCBI Taxonomy" id="2590012"/>
    <lineage>
        <taxon>Bacteria</taxon>
        <taxon>Bacillati</taxon>
        <taxon>Bacillota</taxon>
        <taxon>Bacilli</taxon>
        <taxon>Bacillales</taxon>
        <taxon>Bacillaceae</taxon>
        <taxon>Lysinibacillus</taxon>
    </lineage>
</organism>
<feature type="transmembrane region" description="Helical" evidence="1">
    <location>
        <begin position="169"/>
        <end position="192"/>
    </location>
</feature>
<evidence type="ECO:0000313" key="2">
    <source>
        <dbReference type="EMBL" id="QQP15109.1"/>
    </source>
</evidence>
<keyword evidence="1" id="KW-0472">Membrane</keyword>
<reference evidence="2 3" key="1">
    <citation type="submission" date="2020-01" db="EMBL/GenBank/DDBJ databases">
        <authorList>
            <person name="Liu G."/>
            <person name="Liu B."/>
        </authorList>
    </citation>
    <scope>NUCLEOTIDE SEQUENCE [LARGE SCALE GENOMIC DNA]</scope>
    <source>
        <strain evidence="2 3">FJAT-51161</strain>
    </source>
</reference>
<gene>
    <name evidence="2" type="ORF">FJQ98_25300</name>
</gene>